<keyword evidence="2" id="KW-0378">Hydrolase</keyword>
<accession>A0A1J5QA10</accession>
<gene>
    <name evidence="2" type="primary">mutT4_3</name>
    <name evidence="2" type="ORF">GALL_414850</name>
</gene>
<dbReference type="Gene3D" id="3.90.79.10">
    <property type="entry name" value="Nucleoside Triphosphate Pyrophosphohydrolase"/>
    <property type="match status" value="1"/>
</dbReference>
<sequence>MAEETGIQSAIARSLGVIDFWFMADGKRIHKTVHHFLFTETGGHLAPQPLEVDEVAWFPVAEVVSRLAYSDERKLLAGFGDLAALLD</sequence>
<dbReference type="EMBL" id="MLJW01001761">
    <property type="protein sequence ID" value="OIQ76831.1"/>
    <property type="molecule type" value="Genomic_DNA"/>
</dbReference>
<organism evidence="2">
    <name type="scientific">mine drainage metagenome</name>
    <dbReference type="NCBI Taxonomy" id="410659"/>
    <lineage>
        <taxon>unclassified sequences</taxon>
        <taxon>metagenomes</taxon>
        <taxon>ecological metagenomes</taxon>
    </lineage>
</organism>
<dbReference type="AlphaFoldDB" id="A0A1J5QA10"/>
<dbReference type="InterPro" id="IPR000086">
    <property type="entry name" value="NUDIX_hydrolase_dom"/>
</dbReference>
<feature type="domain" description="Nudix hydrolase" evidence="1">
    <location>
        <begin position="2"/>
        <end position="77"/>
    </location>
</feature>
<dbReference type="GO" id="GO:0016787">
    <property type="term" value="F:hydrolase activity"/>
    <property type="evidence" value="ECO:0007669"/>
    <property type="project" value="UniProtKB-KW"/>
</dbReference>
<proteinExistence type="predicted"/>
<dbReference type="InterPro" id="IPR015797">
    <property type="entry name" value="NUDIX_hydrolase-like_dom_sf"/>
</dbReference>
<dbReference type="SUPFAM" id="SSF55811">
    <property type="entry name" value="Nudix"/>
    <property type="match status" value="1"/>
</dbReference>
<comment type="caution">
    <text evidence="2">The sequence shown here is derived from an EMBL/GenBank/DDBJ whole genome shotgun (WGS) entry which is preliminary data.</text>
</comment>
<name>A0A1J5QA10_9ZZZZ</name>
<evidence type="ECO:0000313" key="2">
    <source>
        <dbReference type="EMBL" id="OIQ76831.1"/>
    </source>
</evidence>
<dbReference type="EC" id="3.6.1.-" evidence="2"/>
<reference evidence="2" key="1">
    <citation type="submission" date="2016-10" db="EMBL/GenBank/DDBJ databases">
        <title>Sequence of Gallionella enrichment culture.</title>
        <authorList>
            <person name="Poehlein A."/>
            <person name="Muehling M."/>
            <person name="Daniel R."/>
        </authorList>
    </citation>
    <scope>NUCLEOTIDE SEQUENCE</scope>
</reference>
<dbReference type="Pfam" id="PF00293">
    <property type="entry name" value="NUDIX"/>
    <property type="match status" value="1"/>
</dbReference>
<protein>
    <submittedName>
        <fullName evidence="2">Putative mutator protein MutT4</fullName>
        <ecNumber evidence="2">3.6.1.-</ecNumber>
    </submittedName>
</protein>
<evidence type="ECO:0000259" key="1">
    <source>
        <dbReference type="Pfam" id="PF00293"/>
    </source>
</evidence>